<evidence type="ECO:0000256" key="2">
    <source>
        <dbReference type="ARBA" id="ARBA00022801"/>
    </source>
</evidence>
<name>A0ABM1B4V2_LIMPO</name>
<dbReference type="InterPro" id="IPR039737">
    <property type="entry name" value="INPP5A"/>
</dbReference>
<evidence type="ECO:0000259" key="4">
    <source>
        <dbReference type="SMART" id="SM00128"/>
    </source>
</evidence>
<dbReference type="InterPro" id="IPR000300">
    <property type="entry name" value="IPPc"/>
</dbReference>
<gene>
    <name evidence="6" type="primary">LOC106459760</name>
</gene>
<dbReference type="SUPFAM" id="SSF56219">
    <property type="entry name" value="DNase I-like"/>
    <property type="match status" value="1"/>
</dbReference>
<accession>A0ABM1B4V2</accession>
<dbReference type="Pfam" id="PF22669">
    <property type="entry name" value="Exo_endo_phos2"/>
    <property type="match status" value="1"/>
</dbReference>
<dbReference type="Proteomes" id="UP000694941">
    <property type="component" value="Unplaced"/>
</dbReference>
<evidence type="ECO:0000256" key="1">
    <source>
        <dbReference type="ARBA" id="ARBA00012997"/>
    </source>
</evidence>
<comment type="similarity">
    <text evidence="3">Belongs to the inositol 1,4,5-trisphosphate 5-phosphatase type I family.</text>
</comment>
<organism evidence="5 6">
    <name type="scientific">Limulus polyphemus</name>
    <name type="common">Atlantic horseshoe crab</name>
    <dbReference type="NCBI Taxonomy" id="6850"/>
    <lineage>
        <taxon>Eukaryota</taxon>
        <taxon>Metazoa</taxon>
        <taxon>Ecdysozoa</taxon>
        <taxon>Arthropoda</taxon>
        <taxon>Chelicerata</taxon>
        <taxon>Merostomata</taxon>
        <taxon>Xiphosura</taxon>
        <taxon>Limulidae</taxon>
        <taxon>Limulus</taxon>
    </lineage>
</organism>
<dbReference type="GeneID" id="106459760"/>
<proteinExistence type="inferred from homology"/>
<dbReference type="PANTHER" id="PTHR12997">
    <property type="entry name" value="TYPE I INOSITOL-1,4,5-TRISPHOSPHATE 5-PHOSPHATASE"/>
    <property type="match status" value="1"/>
</dbReference>
<reference evidence="6" key="1">
    <citation type="submission" date="2025-08" db="UniProtKB">
        <authorList>
            <consortium name="RefSeq"/>
        </authorList>
    </citation>
    <scope>IDENTIFICATION</scope>
    <source>
        <tissue evidence="6">Muscle</tissue>
    </source>
</reference>
<dbReference type="SMART" id="SM00128">
    <property type="entry name" value="IPPc"/>
    <property type="match status" value="1"/>
</dbReference>
<evidence type="ECO:0000256" key="3">
    <source>
        <dbReference type="ARBA" id="ARBA00023599"/>
    </source>
</evidence>
<evidence type="ECO:0000313" key="6">
    <source>
        <dbReference type="RefSeq" id="XP_013774868.2"/>
    </source>
</evidence>
<dbReference type="EC" id="3.1.3.56" evidence="1"/>
<dbReference type="RefSeq" id="XP_013774868.2">
    <property type="nucleotide sequence ID" value="XM_013919414.2"/>
</dbReference>
<feature type="domain" description="Inositol polyphosphate-related phosphatase" evidence="4">
    <location>
        <begin position="4"/>
        <end position="399"/>
    </location>
</feature>
<dbReference type="InterPro" id="IPR036691">
    <property type="entry name" value="Endo/exonu/phosph_ase_sf"/>
</dbReference>
<sequence>MEEGLIPMMLVTANVGSIFEDPNNLLKLWVKEFLLTVKRFQPKFLALHCQEVGGKNYEESMRHVEDFVRTLMASEELMAYDQVRVFLDEDFTCTEKFTALGNLYFIHNSLKNVQIWDFHDHTFIPFVGKEVHSGNIEKVPTKEKDKFPQDFFPECKWSRKGFMRTRWCVNGTVFDLINIHLFHDASNFISMETFPSSYSQNRQRALEQTLKRFHSDDYDKVPFIMFGDFNFRLDTKAVIQRLTERVTPIHIKNSKNGEVVKMLYRDPVNENRVVLTLEKKVFDLENHEETFFKNNGKWLREFDKEMEAFQDRLFEFDINFPPSYPFREDMQGATSYMRTRCPSWCDRVLLNRSAQALIHNPVGDDKRSPVTYQLIGTNVSMGDHKPVLLWFQLQPSPENERSNDHLPSQVPLLDTSRFGLPRVGLTMSPGPDSGTVTRYIHVKYPGSPVQIFRETTV</sequence>
<keyword evidence="5" id="KW-1185">Reference proteome</keyword>
<dbReference type="PANTHER" id="PTHR12997:SF2">
    <property type="entry name" value="INOSITOL POLYPHOSPHATE-5-PHOSPHATASE A"/>
    <property type="match status" value="1"/>
</dbReference>
<keyword evidence="2" id="KW-0378">Hydrolase</keyword>
<protein>
    <recommendedName>
        <fullName evidence="1">inositol-polyphosphate 5-phosphatase</fullName>
        <ecNumber evidence="1">3.1.3.56</ecNumber>
    </recommendedName>
</protein>
<evidence type="ECO:0000313" key="5">
    <source>
        <dbReference type="Proteomes" id="UP000694941"/>
    </source>
</evidence>
<dbReference type="Gene3D" id="3.60.10.10">
    <property type="entry name" value="Endonuclease/exonuclease/phosphatase"/>
    <property type="match status" value="1"/>
</dbReference>